<name>A0A0G0VRX9_UNCKA</name>
<evidence type="ECO:0000313" key="2">
    <source>
        <dbReference type="EMBL" id="KKS03625.1"/>
    </source>
</evidence>
<feature type="compositionally biased region" description="Basic and acidic residues" evidence="1">
    <location>
        <begin position="38"/>
        <end position="56"/>
    </location>
</feature>
<dbReference type="Proteomes" id="UP000033947">
    <property type="component" value="Unassembled WGS sequence"/>
</dbReference>
<protein>
    <submittedName>
        <fullName evidence="2">Uncharacterized protein</fullName>
    </submittedName>
</protein>
<comment type="caution">
    <text evidence="2">The sequence shown here is derived from an EMBL/GenBank/DDBJ whole genome shotgun (WGS) entry which is preliminary data.</text>
</comment>
<organism evidence="2 3">
    <name type="scientific">candidate division WWE3 bacterium GW2011_GWC2_41_23</name>
    <dbReference type="NCBI Taxonomy" id="1619123"/>
    <lineage>
        <taxon>Bacteria</taxon>
        <taxon>Katanobacteria</taxon>
    </lineage>
</organism>
<accession>A0A0G0VRX9</accession>
<proteinExistence type="predicted"/>
<feature type="compositionally biased region" description="Basic and acidic residues" evidence="1">
    <location>
        <begin position="64"/>
        <end position="88"/>
    </location>
</feature>
<evidence type="ECO:0000313" key="3">
    <source>
        <dbReference type="Proteomes" id="UP000033947"/>
    </source>
</evidence>
<dbReference type="EMBL" id="LCBB01000001">
    <property type="protein sequence ID" value="KKS03625.1"/>
    <property type="molecule type" value="Genomic_DNA"/>
</dbReference>
<evidence type="ECO:0000256" key="1">
    <source>
        <dbReference type="SAM" id="MobiDB-lite"/>
    </source>
</evidence>
<gene>
    <name evidence="2" type="ORF">UU55_C0001G0086</name>
</gene>
<feature type="region of interest" description="Disordered" evidence="1">
    <location>
        <begin position="1"/>
        <end position="88"/>
    </location>
</feature>
<dbReference type="AlphaFoldDB" id="A0A0G0VRX9"/>
<reference evidence="2 3" key="1">
    <citation type="journal article" date="2015" name="Nature">
        <title>rRNA introns, odd ribosomes, and small enigmatic genomes across a large radiation of phyla.</title>
        <authorList>
            <person name="Brown C.T."/>
            <person name="Hug L.A."/>
            <person name="Thomas B.C."/>
            <person name="Sharon I."/>
            <person name="Castelle C.J."/>
            <person name="Singh A."/>
            <person name="Wilkins M.J."/>
            <person name="Williams K.H."/>
            <person name="Banfield J.F."/>
        </authorList>
    </citation>
    <scope>NUCLEOTIDE SEQUENCE [LARGE SCALE GENOMIC DNA]</scope>
</reference>
<sequence length="88" mass="9694">MLEKLNTAGDGTEGWLETPSKETLAAHDKAQSAANTKMDQEIREREALLIESESGHETVSTQDGDSKPEKPDQPDTEELIKSLRDALE</sequence>